<feature type="region of interest" description="Disordered" evidence="1">
    <location>
        <begin position="291"/>
        <end position="324"/>
    </location>
</feature>
<feature type="region of interest" description="Disordered" evidence="1">
    <location>
        <begin position="354"/>
        <end position="375"/>
    </location>
</feature>
<organism evidence="3 4">
    <name type="scientific">Puccinia coronata f. sp. avenae</name>
    <dbReference type="NCBI Taxonomy" id="200324"/>
    <lineage>
        <taxon>Eukaryota</taxon>
        <taxon>Fungi</taxon>
        <taxon>Dikarya</taxon>
        <taxon>Basidiomycota</taxon>
        <taxon>Pucciniomycotina</taxon>
        <taxon>Pucciniomycetes</taxon>
        <taxon>Pucciniales</taxon>
        <taxon>Pucciniaceae</taxon>
        <taxon>Puccinia</taxon>
    </lineage>
</organism>
<gene>
    <name evidence="3" type="ORF">PCANC_20273</name>
</gene>
<feature type="transmembrane region" description="Helical" evidence="2">
    <location>
        <begin position="256"/>
        <end position="275"/>
    </location>
</feature>
<dbReference type="AlphaFoldDB" id="A0A2N5SL01"/>
<proteinExistence type="predicted"/>
<protein>
    <submittedName>
        <fullName evidence="3">Uncharacterized protein</fullName>
    </submittedName>
</protein>
<feature type="transmembrane region" description="Helical" evidence="2">
    <location>
        <begin position="180"/>
        <end position="201"/>
    </location>
</feature>
<keyword evidence="2" id="KW-1133">Transmembrane helix</keyword>
<dbReference type="EMBL" id="PGCJ01000935">
    <property type="protein sequence ID" value="PLW13922.1"/>
    <property type="molecule type" value="Genomic_DNA"/>
</dbReference>
<feature type="transmembrane region" description="Helical" evidence="2">
    <location>
        <begin position="127"/>
        <end position="149"/>
    </location>
</feature>
<keyword evidence="2" id="KW-0812">Transmembrane</keyword>
<evidence type="ECO:0000313" key="3">
    <source>
        <dbReference type="EMBL" id="PLW13922.1"/>
    </source>
</evidence>
<comment type="caution">
    <text evidence="3">The sequence shown here is derived from an EMBL/GenBank/DDBJ whole genome shotgun (WGS) entry which is preliminary data.</text>
</comment>
<keyword evidence="4" id="KW-1185">Reference proteome</keyword>
<evidence type="ECO:0000256" key="1">
    <source>
        <dbReference type="SAM" id="MobiDB-lite"/>
    </source>
</evidence>
<feature type="compositionally biased region" description="Polar residues" evidence="1">
    <location>
        <begin position="303"/>
        <end position="321"/>
    </location>
</feature>
<feature type="transmembrane region" description="Helical" evidence="2">
    <location>
        <begin position="36"/>
        <end position="60"/>
    </location>
</feature>
<reference evidence="3 4" key="1">
    <citation type="submission" date="2017-11" db="EMBL/GenBank/DDBJ databases">
        <title>De novo assembly and phasing of dikaryotic genomes from two isolates of Puccinia coronata f. sp. avenae, the causal agent of oat crown rust.</title>
        <authorList>
            <person name="Miller M.E."/>
            <person name="Zhang Y."/>
            <person name="Omidvar V."/>
            <person name="Sperschneider J."/>
            <person name="Schwessinger B."/>
            <person name="Raley C."/>
            <person name="Palmer J.M."/>
            <person name="Garnica D."/>
            <person name="Upadhyaya N."/>
            <person name="Rathjen J."/>
            <person name="Taylor J.M."/>
            <person name="Park R.F."/>
            <person name="Dodds P.N."/>
            <person name="Hirsch C.D."/>
            <person name="Kianian S.F."/>
            <person name="Figueroa M."/>
        </authorList>
    </citation>
    <scope>NUCLEOTIDE SEQUENCE [LARGE SCALE GENOMIC DNA]</scope>
    <source>
        <strain evidence="3">12NC29</strain>
    </source>
</reference>
<sequence>MADAVPGWTDRPAEWAVLRDQIAATSKPTLSDSIRLSFYILMVLCSSSIGFHLLAVCLRLRRNTCLRNRFFGCTSLGHHQPDLTLILPILLVINALLNLASLCSLLSDANRLQFKGYTMAIQQFNFSLLLSAGILLTWALVCGLPPLYVGMCGAPRNRFGQEMIPWIHSRKAIKPSRLHWLGYSSLVLVFLVPFPCIILTMKSIGDINNLDGQLLVTVNHVLESAIPPAGDLIANALQTINKLDQTSGSLFTHLRMLSAIHLFLTFAILAVYIWISIKIIRKLIKQAPLKSSSTYPMQEHPTDASNDQISDSYKAHQQTPHVSEPKPALLAHSHETSADQPSIEHINHSQDYKAEGLGDKTTNQIDRSSLYNTNPTDTFASETYLEPSADNRHHQDPQSEAEQVKSISNYVKKLKFILILSVTCASAFMILNLCILANSFKYPDEISIGDLMILKLEWSTWLWNGSISPLIGLTNCVILMNKTRKSSLGDSTAIKKHIHQSEDITK</sequence>
<evidence type="ECO:0000256" key="2">
    <source>
        <dbReference type="SAM" id="Phobius"/>
    </source>
</evidence>
<dbReference type="Proteomes" id="UP000235388">
    <property type="component" value="Unassembled WGS sequence"/>
</dbReference>
<name>A0A2N5SL01_9BASI</name>
<keyword evidence="2" id="KW-0472">Membrane</keyword>
<accession>A0A2N5SL01</accession>
<feature type="transmembrane region" description="Helical" evidence="2">
    <location>
        <begin position="85"/>
        <end position="107"/>
    </location>
</feature>
<evidence type="ECO:0000313" key="4">
    <source>
        <dbReference type="Proteomes" id="UP000235388"/>
    </source>
</evidence>
<feature type="transmembrane region" description="Helical" evidence="2">
    <location>
        <begin position="416"/>
        <end position="440"/>
    </location>
</feature>
<feature type="transmembrane region" description="Helical" evidence="2">
    <location>
        <begin position="460"/>
        <end position="480"/>
    </location>
</feature>
<dbReference type="OrthoDB" id="2504518at2759"/>
<feature type="compositionally biased region" description="Polar residues" evidence="1">
    <location>
        <begin position="360"/>
        <end position="375"/>
    </location>
</feature>